<accession>A0A5B7EVL2</accession>
<comment type="caution">
    <text evidence="1">The sequence shown here is derived from an EMBL/GenBank/DDBJ whole genome shotgun (WGS) entry which is preliminary data.</text>
</comment>
<evidence type="ECO:0000313" key="1">
    <source>
        <dbReference type="EMBL" id="MPC37069.1"/>
    </source>
</evidence>
<reference evidence="1 2" key="1">
    <citation type="submission" date="2019-05" db="EMBL/GenBank/DDBJ databases">
        <title>Another draft genome of Portunus trituberculatus and its Hox gene families provides insights of decapod evolution.</title>
        <authorList>
            <person name="Jeong J.-H."/>
            <person name="Song I."/>
            <person name="Kim S."/>
            <person name="Choi T."/>
            <person name="Kim D."/>
            <person name="Ryu S."/>
            <person name="Kim W."/>
        </authorList>
    </citation>
    <scope>NUCLEOTIDE SEQUENCE [LARGE SCALE GENOMIC DNA]</scope>
    <source>
        <tissue evidence="1">Muscle</tissue>
    </source>
</reference>
<gene>
    <name evidence="1" type="ORF">E2C01_030543</name>
</gene>
<protein>
    <submittedName>
        <fullName evidence="1">Uncharacterized protein</fullName>
    </submittedName>
</protein>
<sequence length="154" mass="17348">MNRPRHKWVSRRLSYRDGGEAEERREEANVELTKHVAHIETQDASGARELSHRQPVQVWAASVGRPQGGEGGGAVSLWCFHPRSAMGTLENLVLFNASKTQFLHLSALHNLPDNYPLFFSDTSLFLFYTEYPRSVGCVDRLPGAQVGYVDRIPK</sequence>
<proteinExistence type="predicted"/>
<evidence type="ECO:0000313" key="2">
    <source>
        <dbReference type="Proteomes" id="UP000324222"/>
    </source>
</evidence>
<dbReference type="AlphaFoldDB" id="A0A5B7EVL2"/>
<dbReference type="Proteomes" id="UP000324222">
    <property type="component" value="Unassembled WGS sequence"/>
</dbReference>
<name>A0A5B7EVL2_PORTR</name>
<keyword evidence="2" id="KW-1185">Reference proteome</keyword>
<organism evidence="1 2">
    <name type="scientific">Portunus trituberculatus</name>
    <name type="common">Swimming crab</name>
    <name type="synonym">Neptunus trituberculatus</name>
    <dbReference type="NCBI Taxonomy" id="210409"/>
    <lineage>
        <taxon>Eukaryota</taxon>
        <taxon>Metazoa</taxon>
        <taxon>Ecdysozoa</taxon>
        <taxon>Arthropoda</taxon>
        <taxon>Crustacea</taxon>
        <taxon>Multicrustacea</taxon>
        <taxon>Malacostraca</taxon>
        <taxon>Eumalacostraca</taxon>
        <taxon>Eucarida</taxon>
        <taxon>Decapoda</taxon>
        <taxon>Pleocyemata</taxon>
        <taxon>Brachyura</taxon>
        <taxon>Eubrachyura</taxon>
        <taxon>Portunoidea</taxon>
        <taxon>Portunidae</taxon>
        <taxon>Portuninae</taxon>
        <taxon>Portunus</taxon>
    </lineage>
</organism>
<dbReference type="EMBL" id="VSRR010003678">
    <property type="protein sequence ID" value="MPC37069.1"/>
    <property type="molecule type" value="Genomic_DNA"/>
</dbReference>